<dbReference type="AlphaFoldDB" id="Q2NCJ2"/>
<evidence type="ECO:0000313" key="1">
    <source>
        <dbReference type="EMBL" id="ABC62599.1"/>
    </source>
</evidence>
<accession>Q2NCJ2</accession>
<dbReference type="eggNOG" id="COG3727">
    <property type="taxonomic scope" value="Bacteria"/>
</dbReference>
<dbReference type="Proteomes" id="UP000008808">
    <property type="component" value="Chromosome"/>
</dbReference>
<dbReference type="SUPFAM" id="SSF52980">
    <property type="entry name" value="Restriction endonuclease-like"/>
    <property type="match status" value="1"/>
</dbReference>
<organism evidence="1 2">
    <name type="scientific">Erythrobacter litoralis (strain HTCC2594)</name>
    <dbReference type="NCBI Taxonomy" id="314225"/>
    <lineage>
        <taxon>Bacteria</taxon>
        <taxon>Pseudomonadati</taxon>
        <taxon>Pseudomonadota</taxon>
        <taxon>Alphaproteobacteria</taxon>
        <taxon>Sphingomonadales</taxon>
        <taxon>Erythrobacteraceae</taxon>
        <taxon>Erythrobacter/Porphyrobacter group</taxon>
        <taxon>Erythrobacter</taxon>
    </lineage>
</organism>
<dbReference type="Gene3D" id="3.40.960.10">
    <property type="entry name" value="VSR Endonuclease"/>
    <property type="match status" value="1"/>
</dbReference>
<protein>
    <recommendedName>
        <fullName evidence="3">DUF559 domain-containing protein</fullName>
    </recommendedName>
</protein>
<dbReference type="HOGENOM" id="CLU_3098684_0_0_5"/>
<dbReference type="STRING" id="314225.ELI_02535"/>
<sequence>MNRLRDEKNRSALISAGWEVLEIWECQLDEPDLTNRLNSFLFSANEADEKK</sequence>
<name>Q2NCJ2_ERYLH</name>
<evidence type="ECO:0008006" key="3">
    <source>
        <dbReference type="Google" id="ProtNLM"/>
    </source>
</evidence>
<reference evidence="2" key="1">
    <citation type="journal article" date="2009" name="J. Bacteriol.">
        <title>Complete genome sequence of Erythrobacter litoralis HTCC2594.</title>
        <authorList>
            <person name="Oh H.M."/>
            <person name="Giovannoni S.J."/>
            <person name="Ferriera S."/>
            <person name="Johnson J."/>
            <person name="Cho J.C."/>
        </authorList>
    </citation>
    <scope>NUCLEOTIDE SEQUENCE [LARGE SCALE GENOMIC DNA]</scope>
    <source>
        <strain evidence="2">HTCC2594</strain>
    </source>
</reference>
<gene>
    <name evidence="1" type="ordered locus">ELI_02535</name>
</gene>
<proteinExistence type="predicted"/>
<evidence type="ECO:0000313" key="2">
    <source>
        <dbReference type="Proteomes" id="UP000008808"/>
    </source>
</evidence>
<dbReference type="InterPro" id="IPR011335">
    <property type="entry name" value="Restrct_endonuc-II-like"/>
</dbReference>
<keyword evidence="2" id="KW-1185">Reference proteome</keyword>
<dbReference type="EMBL" id="CP000157">
    <property type="protein sequence ID" value="ABC62599.1"/>
    <property type="molecule type" value="Genomic_DNA"/>
</dbReference>
<dbReference type="KEGG" id="eli:ELI_02535"/>